<proteinExistence type="predicted"/>
<sequence length="173" mass="18576">MGEARRAKLSQFGFPDPFIQALDEAPSDPITGRVVASSGEVLAELLDIPGVGDALPPGRVVPVCHKEESQLAYYLLIEGEGAGPELVYWEPAATEPVGSALAFMTELVIEAFEGDLLEGEGLEPHQERARLGAWADRIGHPAGARLVAELYAMIGTDQSAHSPTWRERFLASI</sequence>
<dbReference type="AlphaFoldDB" id="A6FZV5"/>
<dbReference type="EMBL" id="ABCS01000007">
    <property type="protein sequence ID" value="EDM80911.1"/>
    <property type="molecule type" value="Genomic_DNA"/>
</dbReference>
<gene>
    <name evidence="1" type="ORF">PPSIR1_28413</name>
</gene>
<protein>
    <submittedName>
        <fullName evidence="1">Uncharacterized protein</fullName>
    </submittedName>
</protein>
<reference evidence="1 2" key="1">
    <citation type="submission" date="2007-06" db="EMBL/GenBank/DDBJ databases">
        <authorList>
            <person name="Shimkets L."/>
            <person name="Ferriera S."/>
            <person name="Johnson J."/>
            <person name="Kravitz S."/>
            <person name="Beeson K."/>
            <person name="Sutton G."/>
            <person name="Rogers Y.-H."/>
            <person name="Friedman R."/>
            <person name="Frazier M."/>
            <person name="Venter J.C."/>
        </authorList>
    </citation>
    <scope>NUCLEOTIDE SEQUENCE [LARGE SCALE GENOMIC DNA]</scope>
    <source>
        <strain evidence="1 2">SIR-1</strain>
    </source>
</reference>
<evidence type="ECO:0000313" key="2">
    <source>
        <dbReference type="Proteomes" id="UP000005801"/>
    </source>
</evidence>
<dbReference type="Proteomes" id="UP000005801">
    <property type="component" value="Unassembled WGS sequence"/>
</dbReference>
<keyword evidence="2" id="KW-1185">Reference proteome</keyword>
<organism evidence="1 2">
    <name type="scientific">Plesiocystis pacifica SIR-1</name>
    <dbReference type="NCBI Taxonomy" id="391625"/>
    <lineage>
        <taxon>Bacteria</taxon>
        <taxon>Pseudomonadati</taxon>
        <taxon>Myxococcota</taxon>
        <taxon>Polyangia</taxon>
        <taxon>Nannocystales</taxon>
        <taxon>Nannocystaceae</taxon>
        <taxon>Plesiocystis</taxon>
    </lineage>
</organism>
<name>A6FZV5_9BACT</name>
<evidence type="ECO:0000313" key="1">
    <source>
        <dbReference type="EMBL" id="EDM80911.1"/>
    </source>
</evidence>
<accession>A6FZV5</accession>
<comment type="caution">
    <text evidence="1">The sequence shown here is derived from an EMBL/GenBank/DDBJ whole genome shotgun (WGS) entry which is preliminary data.</text>
</comment>